<dbReference type="SUPFAM" id="SSF52540">
    <property type="entry name" value="P-loop containing nucleoside triphosphate hydrolases"/>
    <property type="match status" value="1"/>
</dbReference>
<gene>
    <name evidence="2" type="ORF">DI565_19635</name>
</gene>
<dbReference type="InterPro" id="IPR033186">
    <property type="entry name" value="HerA_C"/>
</dbReference>
<dbReference type="Pfam" id="PF05872">
    <property type="entry name" value="HerA_C"/>
    <property type="match status" value="1"/>
</dbReference>
<dbReference type="Proteomes" id="UP000249577">
    <property type="component" value="Unassembled WGS sequence"/>
</dbReference>
<reference evidence="2 3" key="1">
    <citation type="submission" date="2017-08" db="EMBL/GenBank/DDBJ databases">
        <title>Infants hospitalized years apart are colonized by the same room-sourced microbial strains.</title>
        <authorList>
            <person name="Brooks B."/>
            <person name="Olm M.R."/>
            <person name="Firek B.A."/>
            <person name="Baker R."/>
            <person name="Thomas B.C."/>
            <person name="Morowitz M.J."/>
            <person name="Banfield J.F."/>
        </authorList>
    </citation>
    <scope>NUCLEOTIDE SEQUENCE [LARGE SCALE GENOMIC DNA]</scope>
    <source>
        <strain evidence="2">S2_005_003_R2_43</strain>
    </source>
</reference>
<dbReference type="EMBL" id="QFPN01000014">
    <property type="protein sequence ID" value="PZQ10791.1"/>
    <property type="molecule type" value="Genomic_DNA"/>
</dbReference>
<accession>A0A2W5K216</accession>
<protein>
    <recommendedName>
        <fullName evidence="1">Helicase HerA-like C-terminal domain-containing protein</fullName>
    </recommendedName>
</protein>
<evidence type="ECO:0000313" key="3">
    <source>
        <dbReference type="Proteomes" id="UP000249577"/>
    </source>
</evidence>
<name>A0A2W5K216_ANCNO</name>
<feature type="domain" description="Helicase HerA-like C-terminal" evidence="1">
    <location>
        <begin position="18"/>
        <end position="94"/>
    </location>
</feature>
<dbReference type="PANTHER" id="PTHR42957">
    <property type="entry name" value="HELICASE MJ1565-RELATED"/>
    <property type="match status" value="1"/>
</dbReference>
<proteinExistence type="predicted"/>
<dbReference type="Gene3D" id="3.40.50.300">
    <property type="entry name" value="P-loop containing nucleotide triphosphate hydrolases"/>
    <property type="match status" value="1"/>
</dbReference>
<evidence type="ECO:0000259" key="1">
    <source>
        <dbReference type="Pfam" id="PF05872"/>
    </source>
</evidence>
<sequence length="148" mass="16324">MGTDHRRSRSAGCVPRHPLVVFVDEAHQFLERTIDDDYASMRSDAVVLIAEEGRKYGLACVLATQRPRDVPADVLSRLGTVFVHRLTNYQAREADERACGDLDRGAARFQADLPELLRRHAQTSLATSILTLCSAGNEVVSGAHPRTI</sequence>
<dbReference type="InterPro" id="IPR027417">
    <property type="entry name" value="P-loop_NTPase"/>
</dbReference>
<dbReference type="PANTHER" id="PTHR42957:SF1">
    <property type="entry name" value="HELICASE MJ1565-RELATED"/>
    <property type="match status" value="1"/>
</dbReference>
<organism evidence="2 3">
    <name type="scientific">Ancylobacter novellus</name>
    <name type="common">Thiobacillus novellus</name>
    <dbReference type="NCBI Taxonomy" id="921"/>
    <lineage>
        <taxon>Bacteria</taxon>
        <taxon>Pseudomonadati</taxon>
        <taxon>Pseudomonadota</taxon>
        <taxon>Alphaproteobacteria</taxon>
        <taxon>Hyphomicrobiales</taxon>
        <taxon>Xanthobacteraceae</taxon>
        <taxon>Ancylobacter</taxon>
    </lineage>
</organism>
<dbReference type="AlphaFoldDB" id="A0A2W5K216"/>
<evidence type="ECO:0000313" key="2">
    <source>
        <dbReference type="EMBL" id="PZQ10791.1"/>
    </source>
</evidence>
<comment type="caution">
    <text evidence="2">The sequence shown here is derived from an EMBL/GenBank/DDBJ whole genome shotgun (WGS) entry which is preliminary data.</text>
</comment>
<dbReference type="InterPro" id="IPR008571">
    <property type="entry name" value="HerA-like"/>
</dbReference>